<feature type="region of interest" description="Disordered" evidence="1">
    <location>
        <begin position="1"/>
        <end position="22"/>
    </location>
</feature>
<keyword evidence="3" id="KW-1185">Reference proteome</keyword>
<gene>
    <name evidence="2" type="ORF">XNOV1_A018375</name>
</gene>
<evidence type="ECO:0000313" key="2">
    <source>
        <dbReference type="EMBL" id="CAJ1066462.1"/>
    </source>
</evidence>
<organism evidence="2 3">
    <name type="scientific">Xyrichtys novacula</name>
    <name type="common">Pearly razorfish</name>
    <name type="synonym">Hemipteronotus novacula</name>
    <dbReference type="NCBI Taxonomy" id="13765"/>
    <lineage>
        <taxon>Eukaryota</taxon>
        <taxon>Metazoa</taxon>
        <taxon>Chordata</taxon>
        <taxon>Craniata</taxon>
        <taxon>Vertebrata</taxon>
        <taxon>Euteleostomi</taxon>
        <taxon>Actinopterygii</taxon>
        <taxon>Neopterygii</taxon>
        <taxon>Teleostei</taxon>
        <taxon>Neoteleostei</taxon>
        <taxon>Acanthomorphata</taxon>
        <taxon>Eupercaria</taxon>
        <taxon>Labriformes</taxon>
        <taxon>Labridae</taxon>
        <taxon>Xyrichtys</taxon>
    </lineage>
</organism>
<dbReference type="AlphaFoldDB" id="A0AAV1FYW4"/>
<protein>
    <submittedName>
        <fullName evidence="2">Uncharacterized protein</fullName>
    </submittedName>
</protein>
<accession>A0AAV1FYW4</accession>
<reference evidence="2" key="1">
    <citation type="submission" date="2023-08" db="EMBL/GenBank/DDBJ databases">
        <authorList>
            <person name="Alioto T."/>
            <person name="Alioto T."/>
            <person name="Gomez Garrido J."/>
        </authorList>
    </citation>
    <scope>NUCLEOTIDE SEQUENCE</scope>
</reference>
<dbReference type="Proteomes" id="UP001178508">
    <property type="component" value="Chromosome 11"/>
</dbReference>
<evidence type="ECO:0000256" key="1">
    <source>
        <dbReference type="SAM" id="MobiDB-lite"/>
    </source>
</evidence>
<name>A0AAV1FYW4_XYRNO</name>
<proteinExistence type="predicted"/>
<evidence type="ECO:0000313" key="3">
    <source>
        <dbReference type="Proteomes" id="UP001178508"/>
    </source>
</evidence>
<sequence>MSKKDFPPLSKNAQQQRVAKPSSVHYKLLKEAVAQRSQATEVTPTLRQLDPPLLVKGASRDYRASWSHPVPLRSVSKSVRAWPWSPPCSQVLHGGLPHLKAALDNSGRISAPGALHTFPLQRDNRPQRRILR</sequence>
<dbReference type="EMBL" id="OY660874">
    <property type="protein sequence ID" value="CAJ1066462.1"/>
    <property type="molecule type" value="Genomic_DNA"/>
</dbReference>